<name>W2FZ20_PHYNI</name>
<reference evidence="2" key="2">
    <citation type="submission" date="2013-11" db="EMBL/GenBank/DDBJ databases">
        <title>The Genome Sequence of Phytophthora parasitica CJ05E6.</title>
        <authorList>
            <consortium name="The Broad Institute Genomics Platform"/>
            <person name="Russ C."/>
            <person name="Tyler B."/>
            <person name="Panabieres F."/>
            <person name="Shan W."/>
            <person name="Tripathy S."/>
            <person name="Grunwald N."/>
            <person name="Machado M."/>
            <person name="Johnson C.S."/>
            <person name="Arredondo F."/>
            <person name="Hong C."/>
            <person name="Coffey M."/>
            <person name="Young S.K."/>
            <person name="Zeng Q."/>
            <person name="Gargeya S."/>
            <person name="Fitzgerald M."/>
            <person name="Abouelleil A."/>
            <person name="Alvarado L."/>
            <person name="Chapman S.B."/>
            <person name="Gainer-Dewar J."/>
            <person name="Goldberg J."/>
            <person name="Griggs A."/>
            <person name="Gujja S."/>
            <person name="Hansen M."/>
            <person name="Howarth C."/>
            <person name="Imamovic A."/>
            <person name="Ireland A."/>
            <person name="Larimer J."/>
            <person name="McCowan C."/>
            <person name="Murphy C."/>
            <person name="Pearson M."/>
            <person name="Poon T.W."/>
            <person name="Priest M."/>
            <person name="Roberts A."/>
            <person name="Saif S."/>
            <person name="Shea T."/>
            <person name="Sykes S."/>
            <person name="Wortman J."/>
            <person name="Nusbaum C."/>
            <person name="Birren B."/>
        </authorList>
    </citation>
    <scope>NUCLEOTIDE SEQUENCE [LARGE SCALE GENOMIC DNA]</scope>
    <source>
        <strain evidence="2">CJ05E6</strain>
    </source>
</reference>
<reference evidence="1" key="1">
    <citation type="submission" date="2013-11" db="EMBL/GenBank/DDBJ databases">
        <title>The Genome Sequence of Phytophthora parasitica CJ02B3.</title>
        <authorList>
            <consortium name="The Broad Institute Genomics Platform"/>
            <person name="Russ C."/>
            <person name="Tyler B."/>
            <person name="Panabieres F."/>
            <person name="Shan W."/>
            <person name="Tripathy S."/>
            <person name="Grunwald N."/>
            <person name="Machado M."/>
            <person name="Johnson C.S."/>
            <person name="Arredondo F."/>
            <person name="Hong C."/>
            <person name="Coffey M."/>
            <person name="Young S.K."/>
            <person name="Zeng Q."/>
            <person name="Gargeya S."/>
            <person name="Fitzgerald M."/>
            <person name="Abouelleil A."/>
            <person name="Alvarado L."/>
            <person name="Chapman S.B."/>
            <person name="Gainer-Dewar J."/>
            <person name="Goldberg J."/>
            <person name="Griggs A."/>
            <person name="Gujja S."/>
            <person name="Hansen M."/>
            <person name="Howarth C."/>
            <person name="Imamovic A."/>
            <person name="Ireland A."/>
            <person name="Larimer J."/>
            <person name="McCowan C."/>
            <person name="Murphy C."/>
            <person name="Pearson M."/>
            <person name="Poon T.W."/>
            <person name="Priest M."/>
            <person name="Roberts A."/>
            <person name="Saif S."/>
            <person name="Shea T."/>
            <person name="Sykes S."/>
            <person name="Wortman J."/>
            <person name="Nusbaum C."/>
            <person name="Birren B."/>
        </authorList>
    </citation>
    <scope>NUCLEOTIDE SEQUENCE [LARGE SCALE GENOMIC DNA]</scope>
    <source>
        <strain evidence="1">CJ02B3</strain>
    </source>
</reference>
<dbReference type="AlphaFoldDB" id="W2FZ20"/>
<evidence type="ECO:0000313" key="1">
    <source>
        <dbReference type="EMBL" id="ETK76053.1"/>
    </source>
</evidence>
<accession>W2FZ20</accession>
<dbReference type="EMBL" id="KI688676">
    <property type="protein sequence ID" value="ETK76053.1"/>
    <property type="molecule type" value="Genomic_DNA"/>
</dbReference>
<protein>
    <submittedName>
        <fullName evidence="1">Uncharacterized protein</fullName>
    </submittedName>
</protein>
<gene>
    <name evidence="1" type="ORF">L915_17446</name>
    <name evidence="2" type="ORF">L916_17337</name>
</gene>
<organism evidence="1">
    <name type="scientific">Phytophthora nicotianae</name>
    <name type="common">Potato buckeye rot agent</name>
    <name type="synonym">Phytophthora parasitica</name>
    <dbReference type="NCBI Taxonomy" id="4792"/>
    <lineage>
        <taxon>Eukaryota</taxon>
        <taxon>Sar</taxon>
        <taxon>Stramenopiles</taxon>
        <taxon>Oomycota</taxon>
        <taxon>Peronosporomycetes</taxon>
        <taxon>Peronosporales</taxon>
        <taxon>Peronosporaceae</taxon>
        <taxon>Phytophthora</taxon>
    </lineage>
</organism>
<dbReference type="Proteomes" id="UP000053864">
    <property type="component" value="Unassembled WGS sequence"/>
</dbReference>
<dbReference type="Proteomes" id="UP000053236">
    <property type="component" value="Unassembled WGS sequence"/>
</dbReference>
<evidence type="ECO:0000313" key="2">
    <source>
        <dbReference type="EMBL" id="ETL29493.1"/>
    </source>
</evidence>
<dbReference type="EMBL" id="KI675463">
    <property type="protein sequence ID" value="ETL29493.1"/>
    <property type="molecule type" value="Genomic_DNA"/>
</dbReference>
<sequence>MQELLTSYADPAAGQGQVMWLDEDQHDQIHMLLLTMEMSLTELRAGNSIPVFQ</sequence>
<proteinExistence type="predicted"/>